<name>A0AAN0VH75_9RHOB</name>
<dbReference type="PANTHER" id="PTHR38095:SF2">
    <property type="entry name" value="ANAEROBIC DIMETHYL SULFOXIDE REDUCTASE CHAIN C"/>
    <property type="match status" value="1"/>
</dbReference>
<dbReference type="GO" id="GO:0009390">
    <property type="term" value="C:dimethyl sulfoxide reductase complex"/>
    <property type="evidence" value="ECO:0007669"/>
    <property type="project" value="TreeGrafter"/>
</dbReference>
<dbReference type="PANTHER" id="PTHR38095">
    <property type="entry name" value="ANAEROBIC DIMETHYL SULFOXIDE REDUCTASE CHAIN YNFH"/>
    <property type="match status" value="1"/>
</dbReference>
<evidence type="ECO:0000313" key="3">
    <source>
        <dbReference type="Proteomes" id="UP000028680"/>
    </source>
</evidence>
<dbReference type="GO" id="GO:0009389">
    <property type="term" value="F:dimethyl sulfoxide reductase activity"/>
    <property type="evidence" value="ECO:0007669"/>
    <property type="project" value="TreeGrafter"/>
</dbReference>
<gene>
    <name evidence="2" type="primary">dmsC</name>
    <name evidence="2" type="ORF">RCA23_c01670</name>
</gene>
<dbReference type="Proteomes" id="UP000028680">
    <property type="component" value="Chromosome"/>
</dbReference>
<organism evidence="2 3">
    <name type="scientific">Planktomarina temperata RCA23</name>
    <dbReference type="NCBI Taxonomy" id="666509"/>
    <lineage>
        <taxon>Bacteria</taxon>
        <taxon>Pseudomonadati</taxon>
        <taxon>Pseudomonadota</taxon>
        <taxon>Alphaproteobacteria</taxon>
        <taxon>Rhodobacterales</taxon>
        <taxon>Paracoccaceae</taxon>
        <taxon>Planktomarina</taxon>
    </lineage>
</organism>
<keyword evidence="1" id="KW-1133">Transmembrane helix</keyword>
<accession>A0AAN0VH75</accession>
<feature type="transmembrane region" description="Helical" evidence="1">
    <location>
        <begin position="138"/>
        <end position="156"/>
    </location>
</feature>
<feature type="transmembrane region" description="Helical" evidence="1">
    <location>
        <begin position="7"/>
        <end position="26"/>
    </location>
</feature>
<keyword evidence="3" id="KW-1185">Reference proteome</keyword>
<evidence type="ECO:0000256" key="1">
    <source>
        <dbReference type="SAM" id="Phobius"/>
    </source>
</evidence>
<protein>
    <submittedName>
        <fullName evidence="2">DMSO reductase chain C</fullName>
    </submittedName>
</protein>
<dbReference type="RefSeq" id="WP_044048632.1">
    <property type="nucleotide sequence ID" value="NZ_CP003984.1"/>
</dbReference>
<proteinExistence type="predicted"/>
<sequence>MHPAGSVILFTVASGLGFGLLTWLGLGLPDVRGWAAFFYYALAFALAVGGLLASTFHLGNPQRFLRAFSQWRSSWLSREGCLAVACLLVMGLFALGAVFYDATWQPLGYIGAALSVLTVFATSMIYAQLKTVPRWNHWSTPVLFLALSLGGGGLLAGQVGPAIGLLALAGVMQLFAWLSGDGRFQERGTDIGTATGLGVRGVVRAFEPPHTGNNYLLKEMVHQVGRKHAVKLRLIAFALMIAAPLVLVMISSGALMICLAVICHALGTFAQRWLFFAEAEHVVGLYYGKR</sequence>
<dbReference type="GO" id="GO:0005886">
    <property type="term" value="C:plasma membrane"/>
    <property type="evidence" value="ECO:0007669"/>
    <property type="project" value="TreeGrafter"/>
</dbReference>
<dbReference type="AlphaFoldDB" id="A0AAN0VH75"/>
<reference evidence="2 3" key="1">
    <citation type="journal article" date="2014" name="ISME J.">
        <title>Adaptation of an abundant Roseobacter RCA organism to pelagic systems revealed by genomic and transcriptomic analyses.</title>
        <authorList>
            <person name="Voget S."/>
            <person name="Wemheuer B."/>
            <person name="Brinkhoff T."/>
            <person name="Vollmers J."/>
            <person name="Dietrich S."/>
            <person name="Giebel H.A."/>
            <person name="Beardsley C."/>
            <person name="Sardemann C."/>
            <person name="Bakenhus I."/>
            <person name="Billerbeck S."/>
            <person name="Daniel R."/>
            <person name="Simon M."/>
        </authorList>
    </citation>
    <scope>NUCLEOTIDE SEQUENCE [LARGE SCALE GENOMIC DNA]</scope>
    <source>
        <strain evidence="2 3">RCA23</strain>
    </source>
</reference>
<dbReference type="EMBL" id="CP003984">
    <property type="protein sequence ID" value="AII85734.1"/>
    <property type="molecule type" value="Genomic_DNA"/>
</dbReference>
<evidence type="ECO:0000313" key="2">
    <source>
        <dbReference type="EMBL" id="AII85734.1"/>
    </source>
</evidence>
<dbReference type="Pfam" id="PF04976">
    <property type="entry name" value="DmsC"/>
    <property type="match status" value="1"/>
</dbReference>
<keyword evidence="1" id="KW-0472">Membrane</keyword>
<dbReference type="GO" id="GO:0019645">
    <property type="term" value="P:anaerobic electron transport chain"/>
    <property type="evidence" value="ECO:0007669"/>
    <property type="project" value="InterPro"/>
</dbReference>
<dbReference type="InterPro" id="IPR007059">
    <property type="entry name" value="DmsC"/>
</dbReference>
<feature type="transmembrane region" description="Helical" evidence="1">
    <location>
        <begin position="234"/>
        <end position="267"/>
    </location>
</feature>
<feature type="transmembrane region" description="Helical" evidence="1">
    <location>
        <begin position="106"/>
        <end position="126"/>
    </location>
</feature>
<feature type="transmembrane region" description="Helical" evidence="1">
    <location>
        <begin position="80"/>
        <end position="100"/>
    </location>
</feature>
<keyword evidence="1" id="KW-0812">Transmembrane</keyword>
<feature type="transmembrane region" description="Helical" evidence="1">
    <location>
        <begin position="38"/>
        <end position="59"/>
    </location>
</feature>
<dbReference type="KEGG" id="ptp:RCA23_c01670"/>